<accession>A0A6S6STU2</accession>
<evidence type="ECO:0000256" key="1">
    <source>
        <dbReference type="SAM" id="Phobius"/>
    </source>
</evidence>
<dbReference type="EMBL" id="CACVAY010000036">
    <property type="protein sequence ID" value="CAA6808233.1"/>
    <property type="molecule type" value="Genomic_DNA"/>
</dbReference>
<dbReference type="AlphaFoldDB" id="A0A6S6STU2"/>
<feature type="transmembrane region" description="Helical" evidence="1">
    <location>
        <begin position="112"/>
        <end position="132"/>
    </location>
</feature>
<evidence type="ECO:0000313" key="2">
    <source>
        <dbReference type="EMBL" id="CAA6808233.1"/>
    </source>
</evidence>
<gene>
    <name evidence="2" type="ORF">HELGO_WM12741</name>
</gene>
<keyword evidence="1" id="KW-1133">Transmembrane helix</keyword>
<keyword evidence="1" id="KW-0812">Transmembrane</keyword>
<sequence>MTSAEKAQMLLPWLVNGNISYDDEKLVESELAKSPALRKEYEAQCIMANRIKQDRDILDISVISTQEQRLTKVMERIRYESLPEKSNSADPSYFHRLRKKLAGFMPDFSRQWVYPAFAFLLLVQLGVLVYVVKPDALGTYSSPNFFQLAGEEAAKPSLKVEVVIEFTPQAEQSEIEALLVKVNADILYHPEGSSSYQVVLNDVRDEDHVSQILNNLQDHKHLVLFAERGF</sequence>
<proteinExistence type="predicted"/>
<organism evidence="2">
    <name type="scientific">uncultured Thiotrichaceae bacterium</name>
    <dbReference type="NCBI Taxonomy" id="298394"/>
    <lineage>
        <taxon>Bacteria</taxon>
        <taxon>Pseudomonadati</taxon>
        <taxon>Pseudomonadota</taxon>
        <taxon>Gammaproteobacteria</taxon>
        <taxon>Thiotrichales</taxon>
        <taxon>Thiotrichaceae</taxon>
        <taxon>environmental samples</taxon>
    </lineage>
</organism>
<reference evidence="2" key="1">
    <citation type="submission" date="2020-01" db="EMBL/GenBank/DDBJ databases">
        <authorList>
            <person name="Meier V. D."/>
            <person name="Meier V D."/>
        </authorList>
    </citation>
    <scope>NUCLEOTIDE SEQUENCE</scope>
    <source>
        <strain evidence="2">HLG_WM_MAG_07</strain>
    </source>
</reference>
<keyword evidence="1" id="KW-0472">Membrane</keyword>
<name>A0A6S6STU2_9GAMM</name>
<protein>
    <submittedName>
        <fullName evidence="2">Uncharacterized protein</fullName>
    </submittedName>
</protein>